<accession>A0A1G5S396</accession>
<evidence type="ECO:0000259" key="1">
    <source>
        <dbReference type="Pfam" id="PF13240"/>
    </source>
</evidence>
<dbReference type="AlphaFoldDB" id="A0A1G5S396"/>
<feature type="domain" description="Zinc-ribbon" evidence="1">
    <location>
        <begin position="91"/>
        <end position="111"/>
    </location>
</feature>
<gene>
    <name evidence="2" type="ORF">SAMN02910350_02374</name>
</gene>
<reference evidence="2 3" key="1">
    <citation type="submission" date="2016-10" db="EMBL/GenBank/DDBJ databases">
        <authorList>
            <person name="de Groot N.N."/>
        </authorList>
    </citation>
    <scope>NUCLEOTIDE SEQUENCE [LARGE SCALE GENOMIC DNA]</scope>
    <source>
        <strain evidence="2 3">DSM 10317</strain>
    </source>
</reference>
<sequence length="118" mass="13397">MGFFDELSDNIVNTTKDLGKMAQNAGDMTKLQYDKKLKEAELIKLYEKLGKKYYEAHKDEDDEDIKEITAVVLRIKEISEEIMQKKGGMACPKCGAMVKEGSRFCSACGEKIDDIFEE</sequence>
<dbReference type="Pfam" id="PF13240">
    <property type="entry name" value="Zn_Ribbon_1"/>
    <property type="match status" value="1"/>
</dbReference>
<dbReference type="Proteomes" id="UP000199428">
    <property type="component" value="Unassembled WGS sequence"/>
</dbReference>
<evidence type="ECO:0000313" key="3">
    <source>
        <dbReference type="Proteomes" id="UP000199428"/>
    </source>
</evidence>
<evidence type="ECO:0000313" key="2">
    <source>
        <dbReference type="EMBL" id="SCZ80597.1"/>
    </source>
</evidence>
<proteinExistence type="predicted"/>
<organism evidence="2 3">
    <name type="scientific">Pseudobutyrivibrio xylanivorans</name>
    <dbReference type="NCBI Taxonomy" id="185007"/>
    <lineage>
        <taxon>Bacteria</taxon>
        <taxon>Bacillati</taxon>
        <taxon>Bacillota</taxon>
        <taxon>Clostridia</taxon>
        <taxon>Lachnospirales</taxon>
        <taxon>Lachnospiraceae</taxon>
        <taxon>Pseudobutyrivibrio</taxon>
    </lineage>
</organism>
<dbReference type="InterPro" id="IPR026870">
    <property type="entry name" value="Zinc_ribbon_dom"/>
</dbReference>
<name>A0A1G5S396_PSEXY</name>
<dbReference type="RefSeq" id="WP_028247138.1">
    <property type="nucleotide sequence ID" value="NZ_FMWK01000015.1"/>
</dbReference>
<protein>
    <submittedName>
        <fullName evidence="2">Zinc-ribbon domain-containing protein</fullName>
    </submittedName>
</protein>
<dbReference type="EMBL" id="FMWK01000015">
    <property type="protein sequence ID" value="SCZ80597.1"/>
    <property type="molecule type" value="Genomic_DNA"/>
</dbReference>